<protein>
    <submittedName>
        <fullName evidence="2">Glycosyltransferase family 4 protein</fullName>
    </submittedName>
</protein>
<comment type="caution">
    <text evidence="2">The sequence shown here is derived from an EMBL/GenBank/DDBJ whole genome shotgun (WGS) entry which is preliminary data.</text>
</comment>
<sequence length="451" mass="50675">MITPSMNPARPMREADSSERSESDVSVFAIIDPDAKGDWGHFLAYDKRVAEGCHDLGIGFALICRKELDPKFFPDIAELVLPVFSVHSWTVGRKWPSTNNANVIQFSSELSEAFSKLEVRYPKGKICIFMYVGSVDVAEAIEHLLITRPRFRAVLNLFWSYSFEQNDPDYKSLWYPVVKRLERSSQVFLTHSTQQITDEFLRDWSVNLPVLPHPSTTFDDKAVVELAKLPEAQPGKPLRVVFPGGARKEKGFLLAASACELLVDSPDLRLSLRARIDHVSGKELEDSLQHLLAEAGSKVEILDDDLSDDEFIDMIRTADIVVIPYLSEAFRRRTSGILVDAFLLGKPVVVLKNTWLSDIVEAGNIGVCANPDPVSLAEAVRDVAQHYGDFLPGLSRVRSDYLRMHSWKALVKNVIAWAGLMLPIPSVAIEQTSQRITLLSRLRNLWEKFKG</sequence>
<dbReference type="GO" id="GO:0016740">
    <property type="term" value="F:transferase activity"/>
    <property type="evidence" value="ECO:0007669"/>
    <property type="project" value="UniProtKB-KW"/>
</dbReference>
<keyword evidence="3" id="KW-1185">Reference proteome</keyword>
<dbReference type="Pfam" id="PF13692">
    <property type="entry name" value="Glyco_trans_1_4"/>
    <property type="match status" value="1"/>
</dbReference>
<reference evidence="2 3" key="1">
    <citation type="submission" date="2020-08" db="EMBL/GenBank/DDBJ databases">
        <authorList>
            <person name="Kim C.M."/>
        </authorList>
    </citation>
    <scope>NUCLEOTIDE SEQUENCE [LARGE SCALE GENOMIC DNA]</scope>
    <source>
        <strain evidence="2 3">UL070</strain>
    </source>
</reference>
<keyword evidence="2" id="KW-0808">Transferase</keyword>
<evidence type="ECO:0000256" key="1">
    <source>
        <dbReference type="SAM" id="MobiDB-lite"/>
    </source>
</evidence>
<feature type="compositionally biased region" description="Basic and acidic residues" evidence="1">
    <location>
        <begin position="11"/>
        <end position="21"/>
    </location>
</feature>
<dbReference type="EMBL" id="JACJUD010000006">
    <property type="protein sequence ID" value="MBB2496859.1"/>
    <property type="molecule type" value="Genomic_DNA"/>
</dbReference>
<feature type="region of interest" description="Disordered" evidence="1">
    <location>
        <begin position="1"/>
        <end position="21"/>
    </location>
</feature>
<dbReference type="SUPFAM" id="SSF53756">
    <property type="entry name" value="UDP-Glycosyltransferase/glycogen phosphorylase"/>
    <property type="match status" value="1"/>
</dbReference>
<dbReference type="Proteomes" id="UP000542720">
    <property type="component" value="Unassembled WGS sequence"/>
</dbReference>
<dbReference type="AlphaFoldDB" id="A0A7W4QBM8"/>
<accession>A0A7W4QBM8</accession>
<dbReference type="RefSeq" id="WP_183090390.1">
    <property type="nucleotide sequence ID" value="NZ_JACJUD010000006.1"/>
</dbReference>
<proteinExistence type="predicted"/>
<organism evidence="2 3">
    <name type="scientific">Aquipseudomonas ullengensis</name>
    <dbReference type="NCBI Taxonomy" id="2759166"/>
    <lineage>
        <taxon>Bacteria</taxon>
        <taxon>Pseudomonadati</taxon>
        <taxon>Pseudomonadota</taxon>
        <taxon>Gammaproteobacteria</taxon>
        <taxon>Pseudomonadales</taxon>
        <taxon>Pseudomonadaceae</taxon>
        <taxon>Aquipseudomonas</taxon>
    </lineage>
</organism>
<evidence type="ECO:0000313" key="3">
    <source>
        <dbReference type="Proteomes" id="UP000542720"/>
    </source>
</evidence>
<gene>
    <name evidence="2" type="ORF">H3H51_17690</name>
</gene>
<name>A0A7W4QBM8_9GAMM</name>
<dbReference type="Gene3D" id="3.40.50.2000">
    <property type="entry name" value="Glycogen Phosphorylase B"/>
    <property type="match status" value="1"/>
</dbReference>
<evidence type="ECO:0000313" key="2">
    <source>
        <dbReference type="EMBL" id="MBB2496859.1"/>
    </source>
</evidence>